<gene>
    <name evidence="4" type="ORF">OIDMADRAFT_119564</name>
</gene>
<dbReference type="InterPro" id="IPR020904">
    <property type="entry name" value="Sc_DH/Rdtase_CS"/>
</dbReference>
<dbReference type="Proteomes" id="UP000054321">
    <property type="component" value="Unassembled WGS sequence"/>
</dbReference>
<evidence type="ECO:0000256" key="1">
    <source>
        <dbReference type="ARBA" id="ARBA00006484"/>
    </source>
</evidence>
<comment type="similarity">
    <text evidence="1">Belongs to the short-chain dehydrogenases/reductases (SDR) family.</text>
</comment>
<proteinExistence type="inferred from homology"/>
<sequence length="285" mass="29947">MASSLDPRNLFDLKGIVAVITGGGSGIGHMIAKTLAVNGAERVYILGRRAEVLDAGAKKSGTTNIIVPIVTDVTSKESLMAAATQIASGIGYVNVVIANAGQGGPRHQFTPETSIAEFQSALWNVDFNEYLQTFATNTAGVWYTVVAFLDLLDKGNKKGNVTQSSQVISLGSVAGFNRATPGNYAYAQSKAATTHLMKQLATALVRYGIRSNMIAPGLYPSDTAAPMLARFNNVFPKTIVPVERIGTEEDMAGCILYLTSKAGAYLSGAVMLTDGGSLSILPATY</sequence>
<dbReference type="InterPro" id="IPR052178">
    <property type="entry name" value="Sec_Metab_Biosynth_SDR"/>
</dbReference>
<dbReference type="InParanoid" id="A0A0C3HKI6"/>
<dbReference type="CDD" id="cd05233">
    <property type="entry name" value="SDR_c"/>
    <property type="match status" value="1"/>
</dbReference>
<dbReference type="AlphaFoldDB" id="A0A0C3HKI6"/>
<dbReference type="PANTHER" id="PTHR43618:SF18">
    <property type="entry name" value="SHORT CHAIN DEHYDROGENASE_REDUCTASE FAMILY (AFU_ORTHOLOGUE AFUA_5G12480)"/>
    <property type="match status" value="1"/>
</dbReference>
<reference evidence="5" key="2">
    <citation type="submission" date="2015-01" db="EMBL/GenBank/DDBJ databases">
        <title>Evolutionary Origins and Diversification of the Mycorrhizal Mutualists.</title>
        <authorList>
            <consortium name="DOE Joint Genome Institute"/>
            <consortium name="Mycorrhizal Genomics Consortium"/>
            <person name="Kohler A."/>
            <person name="Kuo A."/>
            <person name="Nagy L.G."/>
            <person name="Floudas D."/>
            <person name="Copeland A."/>
            <person name="Barry K.W."/>
            <person name="Cichocki N."/>
            <person name="Veneault-Fourrey C."/>
            <person name="LaButti K."/>
            <person name="Lindquist E.A."/>
            <person name="Lipzen A."/>
            <person name="Lundell T."/>
            <person name="Morin E."/>
            <person name="Murat C."/>
            <person name="Riley R."/>
            <person name="Ohm R."/>
            <person name="Sun H."/>
            <person name="Tunlid A."/>
            <person name="Henrissat B."/>
            <person name="Grigoriev I.V."/>
            <person name="Hibbett D.S."/>
            <person name="Martin F."/>
        </authorList>
    </citation>
    <scope>NUCLEOTIDE SEQUENCE [LARGE SCALE GENOMIC DNA]</scope>
    <source>
        <strain evidence="5">Zn</strain>
    </source>
</reference>
<keyword evidence="3" id="KW-0560">Oxidoreductase</keyword>
<name>A0A0C3HKI6_OIDMZ</name>
<reference evidence="4 5" key="1">
    <citation type="submission" date="2014-04" db="EMBL/GenBank/DDBJ databases">
        <authorList>
            <consortium name="DOE Joint Genome Institute"/>
            <person name="Kuo A."/>
            <person name="Martino E."/>
            <person name="Perotto S."/>
            <person name="Kohler A."/>
            <person name="Nagy L.G."/>
            <person name="Floudas D."/>
            <person name="Copeland A."/>
            <person name="Barry K.W."/>
            <person name="Cichocki N."/>
            <person name="Veneault-Fourrey C."/>
            <person name="LaButti K."/>
            <person name="Lindquist E.A."/>
            <person name="Lipzen A."/>
            <person name="Lundell T."/>
            <person name="Morin E."/>
            <person name="Murat C."/>
            <person name="Sun H."/>
            <person name="Tunlid A."/>
            <person name="Henrissat B."/>
            <person name="Grigoriev I.V."/>
            <person name="Hibbett D.S."/>
            <person name="Martin F."/>
            <person name="Nordberg H.P."/>
            <person name="Cantor M.N."/>
            <person name="Hua S.X."/>
        </authorList>
    </citation>
    <scope>NUCLEOTIDE SEQUENCE [LARGE SCALE GENOMIC DNA]</scope>
    <source>
        <strain evidence="4 5">Zn</strain>
    </source>
</reference>
<dbReference type="HOGENOM" id="CLU_010194_12_1_1"/>
<evidence type="ECO:0000313" key="5">
    <source>
        <dbReference type="Proteomes" id="UP000054321"/>
    </source>
</evidence>
<keyword evidence="5" id="KW-1185">Reference proteome</keyword>
<dbReference type="STRING" id="913774.A0A0C3HKI6"/>
<evidence type="ECO:0000313" key="4">
    <source>
        <dbReference type="EMBL" id="KIN02852.1"/>
    </source>
</evidence>
<evidence type="ECO:0000256" key="3">
    <source>
        <dbReference type="ARBA" id="ARBA00023002"/>
    </source>
</evidence>
<dbReference type="Pfam" id="PF00106">
    <property type="entry name" value="adh_short"/>
    <property type="match status" value="1"/>
</dbReference>
<protein>
    <submittedName>
        <fullName evidence="4">Uncharacterized protein</fullName>
    </submittedName>
</protein>
<dbReference type="EMBL" id="KN832874">
    <property type="protein sequence ID" value="KIN02852.1"/>
    <property type="molecule type" value="Genomic_DNA"/>
</dbReference>
<organism evidence="4 5">
    <name type="scientific">Oidiodendron maius (strain Zn)</name>
    <dbReference type="NCBI Taxonomy" id="913774"/>
    <lineage>
        <taxon>Eukaryota</taxon>
        <taxon>Fungi</taxon>
        <taxon>Dikarya</taxon>
        <taxon>Ascomycota</taxon>
        <taxon>Pezizomycotina</taxon>
        <taxon>Leotiomycetes</taxon>
        <taxon>Leotiomycetes incertae sedis</taxon>
        <taxon>Myxotrichaceae</taxon>
        <taxon>Oidiodendron</taxon>
    </lineage>
</organism>
<evidence type="ECO:0000256" key="2">
    <source>
        <dbReference type="ARBA" id="ARBA00022857"/>
    </source>
</evidence>
<dbReference type="PROSITE" id="PS00061">
    <property type="entry name" value="ADH_SHORT"/>
    <property type="match status" value="1"/>
</dbReference>
<dbReference type="Gene3D" id="3.40.50.720">
    <property type="entry name" value="NAD(P)-binding Rossmann-like Domain"/>
    <property type="match status" value="1"/>
</dbReference>
<dbReference type="InterPro" id="IPR002347">
    <property type="entry name" value="SDR_fam"/>
</dbReference>
<dbReference type="PRINTS" id="PR00081">
    <property type="entry name" value="GDHRDH"/>
</dbReference>
<accession>A0A0C3HKI6</accession>
<dbReference type="InterPro" id="IPR036291">
    <property type="entry name" value="NAD(P)-bd_dom_sf"/>
</dbReference>
<dbReference type="GO" id="GO:0016491">
    <property type="term" value="F:oxidoreductase activity"/>
    <property type="evidence" value="ECO:0007669"/>
    <property type="project" value="UniProtKB-KW"/>
</dbReference>
<dbReference type="PANTHER" id="PTHR43618">
    <property type="entry name" value="7-ALPHA-HYDROXYSTEROID DEHYDROGENASE"/>
    <property type="match status" value="1"/>
</dbReference>
<keyword evidence="2" id="KW-0521">NADP</keyword>
<dbReference type="SUPFAM" id="SSF51735">
    <property type="entry name" value="NAD(P)-binding Rossmann-fold domains"/>
    <property type="match status" value="1"/>
</dbReference>
<dbReference type="OrthoDB" id="2898618at2759"/>